<dbReference type="EMBL" id="JANBUP010000003">
    <property type="protein sequence ID" value="KAJ2814140.1"/>
    <property type="molecule type" value="Genomic_DNA"/>
</dbReference>
<proteinExistence type="predicted"/>
<evidence type="ECO:0000313" key="2">
    <source>
        <dbReference type="Proteomes" id="UP001140096"/>
    </source>
</evidence>
<organism evidence="1 2">
    <name type="scientific">Coemansia furcata</name>
    <dbReference type="NCBI Taxonomy" id="417177"/>
    <lineage>
        <taxon>Eukaryota</taxon>
        <taxon>Fungi</taxon>
        <taxon>Fungi incertae sedis</taxon>
        <taxon>Zoopagomycota</taxon>
        <taxon>Kickxellomycotina</taxon>
        <taxon>Kickxellomycetes</taxon>
        <taxon>Kickxellales</taxon>
        <taxon>Kickxellaceae</taxon>
        <taxon>Coemansia</taxon>
    </lineage>
</organism>
<keyword evidence="1" id="KW-0378">Hydrolase</keyword>
<gene>
    <name evidence="1" type="primary">PLCD1</name>
    <name evidence="1" type="ORF">H4S07_000126</name>
</gene>
<sequence length="1105" mass="119942">MLDLERIVEIRVGERALWAVANEDCLPHGAKRLFAIVYYHQMVLKTICVVAHSDESYHEWLDTLTNLLSSRQSITSLAHFRRWRLVCIYRQWWEARQSGESATDSFHFVESMVNPTGTTATHAPHPAMLSKAPPIDDSQTQTSLPLMASARKWLSGGGGPIRLTPSLPLPMMATPPMLGRTAELSLKPQHSSAISLTSASLQSRCSDESFMELVDTLRSEHAQQAIDALYHDISLSFMSLSSFIADNSASQFQVRSLGGSDNENDAGDDDDQLTMAGSSGNGVKRSHPSLRLDMPHSRTFGLTQPLFARFLREIQKECITNAEAERRFAAFTRPGQEVMTAYELEVYLLSAFNSVECTPSDDANTVSQQENPSANMDMPLNQYYISTSHNTYLIGDQIVGTSKVEAYVRALLRGCRCIEVDCWDGGYGEPVVSHGHTLTTRILFEDVIIAVSHYAFAVSPYPVILSFENHCSLPQQARMATLLKKHLGAMLVVTPVGHEQEYELPSPNQLKYRIIVKNKVLDTNSSTHSSRPSSLIGSWSGSSAGLAATAAVLNSSATPSQLGAAKGVSPRPSVAQLKRKIAPELSELIVYCKAVHFEGFEEGNEMEAAFDKVSSVSESTSNQQIRQHPTKYIEYNAAQMTRVYPAFSRVTSTNFNPISHWAAGCQLVALNFQTHDRNMLMYEAMFRRTGCFGYVLKPKHLREPASKATSQATSQASDDGNDNSEIKSSPASSSSSSPSSVSLQSTSVREAGVRSPSSLARCMTVHINVLSAYNATRGGPRRAANATRALGPMERRSSFSLDADSTLRTSTWQIADPPSASPKLLSRSPSDLAMFSFINEAGSSAAAVGAATSDNDQLQNHFAGEYSSLNAAATVAMASLAAEQQKYAIAEQQDSSAGSMVRVEIEWITEGAVSNTTGGAGSSVEDVALLASAISHLGHTQQLSAIQSRSGTAPSSPVLNPLSNGYPFHQTSFLCGTNLAATPKLAMPMAPPTFTPAGGPAMGSGSGRFVSRNGTLTGNSEVRWKDENLFRVVPEPELSFARLSLFEDDVEVASACISVDALKEGYRFIELGQEEKSRICRPVYLLIHVQLSQLHCLATPSDVRV</sequence>
<reference evidence="1" key="1">
    <citation type="submission" date="2022-07" db="EMBL/GenBank/DDBJ databases">
        <title>Phylogenomic reconstructions and comparative analyses of Kickxellomycotina fungi.</title>
        <authorList>
            <person name="Reynolds N.K."/>
            <person name="Stajich J.E."/>
            <person name="Barry K."/>
            <person name="Grigoriev I.V."/>
            <person name="Crous P."/>
            <person name="Smith M.E."/>
        </authorList>
    </citation>
    <scope>NUCLEOTIDE SEQUENCE</scope>
    <source>
        <strain evidence="1">CBS 102833</strain>
    </source>
</reference>
<accession>A0ACC1LSE0</accession>
<keyword evidence="2" id="KW-1185">Reference proteome</keyword>
<evidence type="ECO:0000313" key="1">
    <source>
        <dbReference type="EMBL" id="KAJ2814140.1"/>
    </source>
</evidence>
<name>A0ACC1LSE0_9FUNG</name>
<comment type="caution">
    <text evidence="1">The sequence shown here is derived from an EMBL/GenBank/DDBJ whole genome shotgun (WGS) entry which is preliminary data.</text>
</comment>
<dbReference type="EC" id="3.1.4.11" evidence="1"/>
<protein>
    <submittedName>
        <fullName evidence="1">1-phosphatidylinositol 4,5-bisphosphate phosphodiesterase delta-1</fullName>
        <ecNumber evidence="1">3.1.4.11</ecNumber>
    </submittedName>
</protein>
<dbReference type="Proteomes" id="UP001140096">
    <property type="component" value="Unassembled WGS sequence"/>
</dbReference>